<evidence type="ECO:0000313" key="10">
    <source>
        <dbReference type="Proteomes" id="UP000747542"/>
    </source>
</evidence>
<evidence type="ECO:0000256" key="8">
    <source>
        <dbReference type="SAM" id="Phobius"/>
    </source>
</evidence>
<gene>
    <name evidence="9" type="primary">Trp53i11-L</name>
    <name evidence="9" type="ORF">Hamer_G024134</name>
</gene>
<feature type="transmembrane region" description="Helical" evidence="8">
    <location>
        <begin position="208"/>
        <end position="229"/>
    </location>
</feature>
<keyword evidence="3" id="KW-0597">Phosphoprotein</keyword>
<evidence type="ECO:0000256" key="5">
    <source>
        <dbReference type="ARBA" id="ARBA00022989"/>
    </source>
</evidence>
<dbReference type="InterPro" id="IPR028266">
    <property type="entry name" value="TP53I11"/>
</dbReference>
<organism evidence="9 10">
    <name type="scientific">Homarus americanus</name>
    <name type="common">American lobster</name>
    <dbReference type="NCBI Taxonomy" id="6706"/>
    <lineage>
        <taxon>Eukaryota</taxon>
        <taxon>Metazoa</taxon>
        <taxon>Ecdysozoa</taxon>
        <taxon>Arthropoda</taxon>
        <taxon>Crustacea</taxon>
        <taxon>Multicrustacea</taxon>
        <taxon>Malacostraca</taxon>
        <taxon>Eumalacostraca</taxon>
        <taxon>Eucarida</taxon>
        <taxon>Decapoda</taxon>
        <taxon>Pleocyemata</taxon>
        <taxon>Astacidea</taxon>
        <taxon>Nephropoidea</taxon>
        <taxon>Nephropidae</taxon>
        <taxon>Homarus</taxon>
    </lineage>
</organism>
<dbReference type="Pfam" id="PF14936">
    <property type="entry name" value="p53-inducible11"/>
    <property type="match status" value="1"/>
</dbReference>
<dbReference type="Proteomes" id="UP000747542">
    <property type="component" value="Unassembled WGS sequence"/>
</dbReference>
<evidence type="ECO:0000256" key="2">
    <source>
        <dbReference type="ARBA" id="ARBA00019449"/>
    </source>
</evidence>
<feature type="non-terminal residue" evidence="9">
    <location>
        <position position="1"/>
    </location>
</feature>
<dbReference type="PANTHER" id="PTHR31584">
    <property type="entry name" value="TUMOR PROTEIN P53-INDUCIBLE PROTEIN 11"/>
    <property type="match status" value="1"/>
</dbReference>
<evidence type="ECO:0000256" key="4">
    <source>
        <dbReference type="ARBA" id="ARBA00022692"/>
    </source>
</evidence>
<protein>
    <recommendedName>
        <fullName evidence="2">Tumor protein p53-inducible protein 11</fullName>
    </recommendedName>
    <alternativeName>
        <fullName evidence="7">p53-induced gene 11 protein</fullName>
    </alternativeName>
</protein>
<name>A0A8J5MWM5_HOMAM</name>
<reference evidence="9" key="1">
    <citation type="journal article" date="2021" name="Sci. Adv.">
        <title>The American lobster genome reveals insights on longevity, neural, and immune adaptations.</title>
        <authorList>
            <person name="Polinski J.M."/>
            <person name="Zimin A.V."/>
            <person name="Clark K.F."/>
            <person name="Kohn A.B."/>
            <person name="Sadowski N."/>
            <person name="Timp W."/>
            <person name="Ptitsyn A."/>
            <person name="Khanna P."/>
            <person name="Romanova D.Y."/>
            <person name="Williams P."/>
            <person name="Greenwood S.J."/>
            <person name="Moroz L.L."/>
            <person name="Walt D.R."/>
            <person name="Bodnar A.G."/>
        </authorList>
    </citation>
    <scope>NUCLEOTIDE SEQUENCE</scope>
    <source>
        <strain evidence="9">GMGI-L3</strain>
    </source>
</reference>
<feature type="transmembrane region" description="Helical" evidence="8">
    <location>
        <begin position="148"/>
        <end position="164"/>
    </location>
</feature>
<keyword evidence="10" id="KW-1185">Reference proteome</keyword>
<dbReference type="PANTHER" id="PTHR31584:SF1">
    <property type="entry name" value="TUMOR PROTEIN P53-INDUCIBLE PROTEIN 11"/>
    <property type="match status" value="1"/>
</dbReference>
<sequence>LWRGKKSSTGDDRGLSLNTNYHVILEGRNSDLKDRTLLRGQVAHEDDLNYKWDFLLSSCFVVKHSSGDLHSRLKTRKILGVGETDNGDIHRSKISQVLGHNEHLYVRLPRGFWSAHVLMGAGVTMETLLLLLMPGLASHLGIDSDSMYNWPPVVGLCVFVWSLLGTSDKHYARTMLLSMLTYHILSICVGAASALTKQNEGEALFESRLVMIIAMRAVMCVICLAYFYSIGEPTFGIRKSTSYKDLAKDECKKDI</sequence>
<evidence type="ECO:0000313" key="9">
    <source>
        <dbReference type="EMBL" id="KAG7166598.1"/>
    </source>
</evidence>
<evidence type="ECO:0000256" key="1">
    <source>
        <dbReference type="ARBA" id="ARBA00004141"/>
    </source>
</evidence>
<accession>A0A8J5MWM5</accession>
<feature type="transmembrane region" description="Helical" evidence="8">
    <location>
        <begin position="117"/>
        <end position="136"/>
    </location>
</feature>
<dbReference type="EMBL" id="JAHLQT010022295">
    <property type="protein sequence ID" value="KAG7166598.1"/>
    <property type="molecule type" value="Genomic_DNA"/>
</dbReference>
<comment type="caution">
    <text evidence="9">The sequence shown here is derived from an EMBL/GenBank/DDBJ whole genome shotgun (WGS) entry which is preliminary data.</text>
</comment>
<feature type="transmembrane region" description="Helical" evidence="8">
    <location>
        <begin position="176"/>
        <end position="196"/>
    </location>
</feature>
<proteinExistence type="predicted"/>
<keyword evidence="4 8" id="KW-0812">Transmembrane</keyword>
<feature type="non-terminal residue" evidence="9">
    <location>
        <position position="255"/>
    </location>
</feature>
<evidence type="ECO:0000256" key="7">
    <source>
        <dbReference type="ARBA" id="ARBA00032100"/>
    </source>
</evidence>
<evidence type="ECO:0000256" key="6">
    <source>
        <dbReference type="ARBA" id="ARBA00023136"/>
    </source>
</evidence>
<dbReference type="AlphaFoldDB" id="A0A8J5MWM5"/>
<keyword evidence="6 8" id="KW-0472">Membrane</keyword>
<keyword evidence="5 8" id="KW-1133">Transmembrane helix</keyword>
<dbReference type="GO" id="GO:0016020">
    <property type="term" value="C:membrane"/>
    <property type="evidence" value="ECO:0007669"/>
    <property type="project" value="UniProtKB-SubCell"/>
</dbReference>
<evidence type="ECO:0000256" key="3">
    <source>
        <dbReference type="ARBA" id="ARBA00022553"/>
    </source>
</evidence>
<comment type="subcellular location">
    <subcellularLocation>
        <location evidence="1">Membrane</location>
        <topology evidence="1">Multi-pass membrane protein</topology>
    </subcellularLocation>
</comment>